<dbReference type="SUPFAM" id="SSF52402">
    <property type="entry name" value="Adenine nucleotide alpha hydrolases-like"/>
    <property type="match status" value="1"/>
</dbReference>
<evidence type="ECO:0000256" key="4">
    <source>
        <dbReference type="ARBA" id="ARBA00022741"/>
    </source>
</evidence>
<dbReference type="RefSeq" id="WP_166919562.1">
    <property type="nucleotide sequence ID" value="NZ_JAASRN010000002.1"/>
</dbReference>
<keyword evidence="7" id="KW-0315">Glutamine amidotransferase</keyword>
<sequence>MCGIAVIWDKYARLDEQPMRQMLRRLANRGPDDAHWLKLKLTHGQLFMGHTLLSFYENAPRQPVCNPTYPLYLVYNGQIYNTTKLSQHFSLHHTPSDTELLWRCLHARLHEETVPTLEGMYAWVAYDQVHNRLLMGRDEQLIKPLYYYEDERYLVIASEIKAIQASGLCRLTPCPQQIQHYWRFRAPEVGKTFFREIKTLPAGVWHLPLHPRMLLEHHKERLDDWNPVRFTYPHLNDTQMVETAHAWLLEAVVMQSRVGNPAVWLSGGVDSSLLLALLREEGKTAVPAFTIVPENRRKQPTATQDAVYAQKVARYFRAEWQPVIIKRDDFLEQLPTFWQLADQPIADPATALIDALAAQTAALSRCVLSGSGADEWWGGYERHRAWFYWLNNPALYRQMAKIAKPWVAKIPFIHDRVRQIKKWLLPLADASPEHLYYEWASLRLPSPLSEHLPPLHTLADALQFDRDFYLPQVLLASQDYYAGRHAVEVRVPYLMPFILHWLRELPVSVLLSKGKKWILKALLLRLAPELKAVAKRKKEGFGIPLGDWMRQTATASLWLVFEDAQAPVYEYINFSKVHSLWKQHLRRHDDYTHELWAVLQMNAFLCSL</sequence>
<keyword evidence="11" id="KW-1185">Reference proteome</keyword>
<feature type="binding site" evidence="8">
    <location>
        <position position="291"/>
    </location>
    <ligand>
        <name>ATP</name>
        <dbReference type="ChEBI" id="CHEBI:30616"/>
    </ligand>
</feature>
<dbReference type="GO" id="GO:0005829">
    <property type="term" value="C:cytosol"/>
    <property type="evidence" value="ECO:0007669"/>
    <property type="project" value="TreeGrafter"/>
</dbReference>
<evidence type="ECO:0000256" key="6">
    <source>
        <dbReference type="ARBA" id="ARBA00048741"/>
    </source>
</evidence>
<dbReference type="Pfam" id="PF13537">
    <property type="entry name" value="GATase_7"/>
    <property type="match status" value="1"/>
</dbReference>
<dbReference type="GO" id="GO:0005524">
    <property type="term" value="F:ATP binding"/>
    <property type="evidence" value="ECO:0007669"/>
    <property type="project" value="UniProtKB-KW"/>
</dbReference>
<organism evidence="10 11">
    <name type="scientific">Thermonema lapsum</name>
    <dbReference type="NCBI Taxonomy" id="28195"/>
    <lineage>
        <taxon>Bacteria</taxon>
        <taxon>Pseudomonadati</taxon>
        <taxon>Bacteroidota</taxon>
        <taxon>Cytophagia</taxon>
        <taxon>Cytophagales</taxon>
        <taxon>Thermonemataceae</taxon>
        <taxon>Thermonema</taxon>
    </lineage>
</organism>
<dbReference type="InterPro" id="IPR017932">
    <property type="entry name" value="GATase_2_dom"/>
</dbReference>
<evidence type="ECO:0000256" key="7">
    <source>
        <dbReference type="PIRSR" id="PIRSR001589-1"/>
    </source>
</evidence>
<dbReference type="SUPFAM" id="SSF56235">
    <property type="entry name" value="N-terminal nucleophile aminohydrolases (Ntn hydrolases)"/>
    <property type="match status" value="1"/>
</dbReference>
<dbReference type="Pfam" id="PF00733">
    <property type="entry name" value="Asn_synthase"/>
    <property type="match status" value="1"/>
</dbReference>
<evidence type="ECO:0000259" key="9">
    <source>
        <dbReference type="PROSITE" id="PS51278"/>
    </source>
</evidence>
<dbReference type="Gene3D" id="3.40.50.620">
    <property type="entry name" value="HUPs"/>
    <property type="match status" value="1"/>
</dbReference>
<dbReference type="EC" id="6.3.5.4" evidence="3"/>
<dbReference type="EMBL" id="JAASRN010000002">
    <property type="protein sequence ID" value="NIK74161.1"/>
    <property type="molecule type" value="Genomic_DNA"/>
</dbReference>
<dbReference type="AlphaFoldDB" id="A0A846MRV4"/>
<feature type="binding site" evidence="8">
    <location>
        <begin position="369"/>
        <end position="370"/>
    </location>
    <ligand>
        <name>ATP</name>
        <dbReference type="ChEBI" id="CHEBI:30616"/>
    </ligand>
</feature>
<keyword evidence="7" id="KW-0028">Amino-acid biosynthesis</keyword>
<feature type="active site" description="For GATase activity" evidence="7">
    <location>
        <position position="2"/>
    </location>
</feature>
<comment type="similarity">
    <text evidence="2">Belongs to the asparagine synthetase family.</text>
</comment>
<dbReference type="CDD" id="cd01991">
    <property type="entry name" value="Asn_synthase_B_C"/>
    <property type="match status" value="1"/>
</dbReference>
<feature type="binding site" evidence="8">
    <location>
        <position position="97"/>
    </location>
    <ligand>
        <name>L-glutamine</name>
        <dbReference type="ChEBI" id="CHEBI:58359"/>
    </ligand>
</feature>
<dbReference type="InterPro" id="IPR014729">
    <property type="entry name" value="Rossmann-like_a/b/a_fold"/>
</dbReference>
<dbReference type="GO" id="GO:0004066">
    <property type="term" value="F:asparagine synthase (glutamine-hydrolyzing) activity"/>
    <property type="evidence" value="ECO:0007669"/>
    <property type="project" value="UniProtKB-EC"/>
</dbReference>
<dbReference type="InterPro" id="IPR051786">
    <property type="entry name" value="ASN_synthetase/amidase"/>
</dbReference>
<accession>A0A846MRV4</accession>
<comment type="caution">
    <text evidence="10">The sequence shown here is derived from an EMBL/GenBank/DDBJ whole genome shotgun (WGS) entry which is preliminary data.</text>
</comment>
<evidence type="ECO:0000256" key="5">
    <source>
        <dbReference type="ARBA" id="ARBA00022840"/>
    </source>
</evidence>
<feature type="domain" description="Glutamine amidotransferase type-2" evidence="9">
    <location>
        <begin position="2"/>
        <end position="198"/>
    </location>
</feature>
<dbReference type="InterPro" id="IPR001962">
    <property type="entry name" value="Asn_synthase"/>
</dbReference>
<evidence type="ECO:0000256" key="2">
    <source>
        <dbReference type="ARBA" id="ARBA00005752"/>
    </source>
</evidence>
<keyword evidence="7" id="KW-0061">Asparagine biosynthesis</keyword>
<gene>
    <name evidence="10" type="ORF">FHS56_001674</name>
</gene>
<keyword evidence="5 8" id="KW-0067">ATP-binding</keyword>
<dbReference type="PROSITE" id="PS51278">
    <property type="entry name" value="GATASE_TYPE_2"/>
    <property type="match status" value="1"/>
</dbReference>
<dbReference type="GO" id="GO:0006529">
    <property type="term" value="P:asparagine biosynthetic process"/>
    <property type="evidence" value="ECO:0007669"/>
    <property type="project" value="UniProtKB-KW"/>
</dbReference>
<dbReference type="InterPro" id="IPR029055">
    <property type="entry name" value="Ntn_hydrolases_N"/>
</dbReference>
<dbReference type="InterPro" id="IPR006426">
    <property type="entry name" value="Asn_synth_AEB"/>
</dbReference>
<evidence type="ECO:0000256" key="8">
    <source>
        <dbReference type="PIRSR" id="PIRSR001589-2"/>
    </source>
</evidence>
<dbReference type="PANTHER" id="PTHR43284">
    <property type="entry name" value="ASPARAGINE SYNTHETASE (GLUTAMINE-HYDROLYZING)"/>
    <property type="match status" value="1"/>
</dbReference>
<comment type="catalytic activity">
    <reaction evidence="6">
        <text>L-aspartate + L-glutamine + ATP + H2O = L-asparagine + L-glutamate + AMP + diphosphate + H(+)</text>
        <dbReference type="Rhea" id="RHEA:12228"/>
        <dbReference type="ChEBI" id="CHEBI:15377"/>
        <dbReference type="ChEBI" id="CHEBI:15378"/>
        <dbReference type="ChEBI" id="CHEBI:29985"/>
        <dbReference type="ChEBI" id="CHEBI:29991"/>
        <dbReference type="ChEBI" id="CHEBI:30616"/>
        <dbReference type="ChEBI" id="CHEBI:33019"/>
        <dbReference type="ChEBI" id="CHEBI:58048"/>
        <dbReference type="ChEBI" id="CHEBI:58359"/>
        <dbReference type="ChEBI" id="CHEBI:456215"/>
        <dbReference type="EC" id="6.3.5.4"/>
    </reaction>
</comment>
<dbReference type="Gene3D" id="3.60.20.10">
    <property type="entry name" value="Glutamine Phosphoribosylpyrophosphate, subunit 1, domain 1"/>
    <property type="match status" value="1"/>
</dbReference>
<keyword evidence="10" id="KW-0436">Ligase</keyword>
<evidence type="ECO:0000313" key="11">
    <source>
        <dbReference type="Proteomes" id="UP000537126"/>
    </source>
</evidence>
<reference evidence="10 11" key="1">
    <citation type="submission" date="2020-03" db="EMBL/GenBank/DDBJ databases">
        <title>Genomic Encyclopedia of Type Strains, Phase IV (KMG-IV): sequencing the most valuable type-strain genomes for metagenomic binning, comparative biology and taxonomic classification.</title>
        <authorList>
            <person name="Goeker M."/>
        </authorList>
    </citation>
    <scope>NUCLEOTIDE SEQUENCE [LARGE SCALE GENOMIC DNA]</scope>
    <source>
        <strain evidence="10 11">DSM 5718</strain>
    </source>
</reference>
<name>A0A846MRV4_9BACT</name>
<keyword evidence="4 8" id="KW-0547">Nucleotide-binding</keyword>
<comment type="pathway">
    <text evidence="1">Amino-acid biosynthesis; L-asparagine biosynthesis; L-asparagine from L-aspartate (L-Gln route): step 1/1.</text>
</comment>
<dbReference type="PANTHER" id="PTHR43284:SF1">
    <property type="entry name" value="ASPARAGINE SYNTHETASE"/>
    <property type="match status" value="1"/>
</dbReference>
<evidence type="ECO:0000256" key="1">
    <source>
        <dbReference type="ARBA" id="ARBA00005187"/>
    </source>
</evidence>
<dbReference type="PIRSF" id="PIRSF001589">
    <property type="entry name" value="Asn_synthetase_glu-h"/>
    <property type="match status" value="1"/>
</dbReference>
<proteinExistence type="inferred from homology"/>
<dbReference type="Proteomes" id="UP000537126">
    <property type="component" value="Unassembled WGS sequence"/>
</dbReference>
<evidence type="ECO:0000313" key="10">
    <source>
        <dbReference type="EMBL" id="NIK74161.1"/>
    </source>
</evidence>
<protein>
    <recommendedName>
        <fullName evidence="3">asparagine synthase (glutamine-hydrolyzing)</fullName>
        <ecNumber evidence="3">6.3.5.4</ecNumber>
    </recommendedName>
</protein>
<evidence type="ECO:0000256" key="3">
    <source>
        <dbReference type="ARBA" id="ARBA00012737"/>
    </source>
</evidence>